<evidence type="ECO:0000256" key="1">
    <source>
        <dbReference type="ARBA" id="ARBA00004141"/>
    </source>
</evidence>
<evidence type="ECO:0000256" key="5">
    <source>
        <dbReference type="SAM" id="Phobius"/>
    </source>
</evidence>
<evidence type="ECO:0000313" key="6">
    <source>
        <dbReference type="EMBL" id="TYS47721.1"/>
    </source>
</evidence>
<dbReference type="PANTHER" id="PTHR10361">
    <property type="entry name" value="SODIUM-BILE ACID COTRANSPORTER"/>
    <property type="match status" value="1"/>
</dbReference>
<feature type="transmembrane region" description="Helical" evidence="5">
    <location>
        <begin position="66"/>
        <end position="89"/>
    </location>
</feature>
<dbReference type="PANTHER" id="PTHR10361:SF28">
    <property type="entry name" value="P3 PROTEIN-RELATED"/>
    <property type="match status" value="1"/>
</dbReference>
<comment type="subcellular location">
    <subcellularLocation>
        <location evidence="1">Membrane</location>
        <topology evidence="1">Multi-pass membrane protein</topology>
    </subcellularLocation>
</comment>
<feature type="transmembrane region" description="Helical" evidence="5">
    <location>
        <begin position="265"/>
        <end position="282"/>
    </location>
</feature>
<feature type="transmembrane region" description="Helical" evidence="5">
    <location>
        <begin position="224"/>
        <end position="245"/>
    </location>
</feature>
<dbReference type="EMBL" id="VTER01000006">
    <property type="protein sequence ID" value="TYS47721.1"/>
    <property type="molecule type" value="Genomic_DNA"/>
</dbReference>
<dbReference type="Proteomes" id="UP000322139">
    <property type="component" value="Unassembled WGS sequence"/>
</dbReference>
<evidence type="ECO:0000256" key="4">
    <source>
        <dbReference type="ARBA" id="ARBA00023136"/>
    </source>
</evidence>
<protein>
    <submittedName>
        <fullName evidence="6">Bile acid:sodium symporter family protein</fullName>
    </submittedName>
</protein>
<comment type="caution">
    <text evidence="6">The sequence shown here is derived from an EMBL/GenBank/DDBJ whole genome shotgun (WGS) entry which is preliminary data.</text>
</comment>
<name>A0A5D4RBN4_9BACI</name>
<keyword evidence="2 5" id="KW-0812">Transmembrane</keyword>
<sequence>MLDKLNRFLQKFMPFMTPLAVLLGITFADQLHHLVFIVPWLFAFMTFSGSLGSSFSDLKKVILHPLPIIICLVLLHLVMPAAAFGAGALFFPDDAYTKTGLILSFVIPTGITSLVWVTLYKGKTFLTLCIILVDTMIAPFAVPFILHLFAGASVEMNAADMMGGLIWMIVLPSVAGMAANQLSKGTAPKKLNPFLSPFSKIGIGVVVAINSSAIAPYLETLSSKLGGIAAAVLMLSITAYLLGFLAGKVMKEETAGIISLTYNSGMRNISAGAVLAIAYFPAPVAVPVIMGMLFQQILAASAGSLLNRMNHQQREMPATKAV</sequence>
<keyword evidence="4 5" id="KW-0472">Membrane</keyword>
<evidence type="ECO:0000313" key="7">
    <source>
        <dbReference type="Proteomes" id="UP000322139"/>
    </source>
</evidence>
<feature type="transmembrane region" description="Helical" evidence="5">
    <location>
        <begin position="101"/>
        <end position="119"/>
    </location>
</feature>
<dbReference type="InterPro" id="IPR002657">
    <property type="entry name" value="BilAc:Na_symport/Acr3"/>
</dbReference>
<dbReference type="Pfam" id="PF01758">
    <property type="entry name" value="SBF"/>
    <property type="match status" value="1"/>
</dbReference>
<gene>
    <name evidence="6" type="ORF">FZD51_12335</name>
</gene>
<dbReference type="AlphaFoldDB" id="A0A5D4RBN4"/>
<feature type="transmembrane region" description="Helical" evidence="5">
    <location>
        <begin position="34"/>
        <end position="54"/>
    </location>
</feature>
<feature type="transmembrane region" description="Helical" evidence="5">
    <location>
        <begin position="12"/>
        <end position="28"/>
    </location>
</feature>
<dbReference type="InterPro" id="IPR004710">
    <property type="entry name" value="Bilac:Na_transpt"/>
</dbReference>
<reference evidence="6 7" key="1">
    <citation type="submission" date="2019-08" db="EMBL/GenBank/DDBJ databases">
        <title>Bacillus genomes from the desert of Cuatro Cienegas, Coahuila.</title>
        <authorList>
            <person name="Olmedo-Alvarez G."/>
        </authorList>
    </citation>
    <scope>NUCLEOTIDE SEQUENCE [LARGE SCALE GENOMIC DNA]</scope>
    <source>
        <strain evidence="6 7">CH446_14T</strain>
    </source>
</reference>
<organism evidence="6 7">
    <name type="scientific">Bacillus infantis</name>
    <dbReference type="NCBI Taxonomy" id="324767"/>
    <lineage>
        <taxon>Bacteria</taxon>
        <taxon>Bacillati</taxon>
        <taxon>Bacillota</taxon>
        <taxon>Bacilli</taxon>
        <taxon>Bacillales</taxon>
        <taxon>Bacillaceae</taxon>
        <taxon>Bacillus</taxon>
    </lineage>
</organism>
<feature type="transmembrane region" description="Helical" evidence="5">
    <location>
        <begin position="161"/>
        <end position="180"/>
    </location>
</feature>
<dbReference type="RefSeq" id="WP_148975051.1">
    <property type="nucleotide sequence ID" value="NZ_VTER01000006.1"/>
</dbReference>
<keyword evidence="3 5" id="KW-1133">Transmembrane helix</keyword>
<evidence type="ECO:0000256" key="3">
    <source>
        <dbReference type="ARBA" id="ARBA00022989"/>
    </source>
</evidence>
<dbReference type="Gene3D" id="1.20.1530.20">
    <property type="match status" value="1"/>
</dbReference>
<accession>A0A5D4RBN4</accession>
<dbReference type="InterPro" id="IPR038770">
    <property type="entry name" value="Na+/solute_symporter_sf"/>
</dbReference>
<feature type="transmembrane region" description="Helical" evidence="5">
    <location>
        <begin position="201"/>
        <end position="218"/>
    </location>
</feature>
<dbReference type="GO" id="GO:0016020">
    <property type="term" value="C:membrane"/>
    <property type="evidence" value="ECO:0007669"/>
    <property type="project" value="UniProtKB-SubCell"/>
</dbReference>
<proteinExistence type="predicted"/>
<feature type="transmembrane region" description="Helical" evidence="5">
    <location>
        <begin position="126"/>
        <end position="149"/>
    </location>
</feature>
<evidence type="ECO:0000256" key="2">
    <source>
        <dbReference type="ARBA" id="ARBA00022692"/>
    </source>
</evidence>